<dbReference type="Proteomes" id="UP000253490">
    <property type="component" value="Unassembled WGS sequence"/>
</dbReference>
<dbReference type="EMBL" id="QNRX01000010">
    <property type="protein sequence ID" value="RBP63298.1"/>
    <property type="molecule type" value="Genomic_DNA"/>
</dbReference>
<dbReference type="RefSeq" id="WP_113920816.1">
    <property type="nucleotide sequence ID" value="NZ_QNRX01000010.1"/>
</dbReference>
<accession>A0A366I6A1</accession>
<dbReference type="Pfam" id="PF08821">
    <property type="entry name" value="CGGC"/>
    <property type="match status" value="1"/>
</dbReference>
<evidence type="ECO:0000259" key="1">
    <source>
        <dbReference type="SMART" id="SM01078"/>
    </source>
</evidence>
<dbReference type="OrthoDB" id="1682132at2"/>
<evidence type="ECO:0000313" key="2">
    <source>
        <dbReference type="EMBL" id="RBP63298.1"/>
    </source>
</evidence>
<feature type="domain" description="CGGC" evidence="1">
    <location>
        <begin position="3"/>
        <end position="105"/>
    </location>
</feature>
<keyword evidence="3" id="KW-1185">Reference proteome</keyword>
<sequence length="109" mass="12204">MINIGIINCAEVAKKCSGTGCINAFNENRGSFDKYVFKNAEIVSFAQCHGCSENATEGVVIEANKMKDKGVKTIHISTCIRGRCKWYSEFVDELSRNFEVVDYTHGRKK</sequence>
<proteinExistence type="predicted"/>
<evidence type="ECO:0000313" key="3">
    <source>
        <dbReference type="Proteomes" id="UP000253490"/>
    </source>
</evidence>
<protein>
    <submittedName>
        <fullName evidence="2">CGGC domain-containing protein</fullName>
    </submittedName>
</protein>
<comment type="caution">
    <text evidence="2">The sequence shown here is derived from an EMBL/GenBank/DDBJ whole genome shotgun (WGS) entry which is preliminary data.</text>
</comment>
<name>A0A366I6A1_9FIRM</name>
<gene>
    <name evidence="2" type="ORF">DES36_11041</name>
</gene>
<dbReference type="AlphaFoldDB" id="A0A366I6A1"/>
<dbReference type="SMART" id="SM01078">
    <property type="entry name" value="CGGC"/>
    <property type="match status" value="1"/>
</dbReference>
<dbReference type="InterPro" id="IPR014925">
    <property type="entry name" value="CGGC_dom"/>
</dbReference>
<reference evidence="2 3" key="1">
    <citation type="submission" date="2018-06" db="EMBL/GenBank/DDBJ databases">
        <title>Genomic Encyclopedia of Type Strains, Phase IV (KMG-IV): sequencing the most valuable type-strain genomes for metagenomic binning, comparative biology and taxonomic classification.</title>
        <authorList>
            <person name="Goeker M."/>
        </authorList>
    </citation>
    <scope>NUCLEOTIDE SEQUENCE [LARGE SCALE GENOMIC DNA]</scope>
    <source>
        <strain evidence="2 3">DSM 22112</strain>
    </source>
</reference>
<organism evidence="2 3">
    <name type="scientific">Alkalibaculum bacchi</name>
    <dbReference type="NCBI Taxonomy" id="645887"/>
    <lineage>
        <taxon>Bacteria</taxon>
        <taxon>Bacillati</taxon>
        <taxon>Bacillota</taxon>
        <taxon>Clostridia</taxon>
        <taxon>Eubacteriales</taxon>
        <taxon>Eubacteriaceae</taxon>
        <taxon>Alkalibaculum</taxon>
    </lineage>
</organism>